<evidence type="ECO:0000259" key="3">
    <source>
        <dbReference type="Pfam" id="PF02581"/>
    </source>
</evidence>
<dbReference type="PANTHER" id="PTHR20857">
    <property type="entry name" value="THIAMINE-PHOSPHATE PYROPHOSPHORYLASE"/>
    <property type="match status" value="1"/>
</dbReference>
<dbReference type="InterPro" id="IPR036206">
    <property type="entry name" value="ThiamineP_synth_sf"/>
</dbReference>
<dbReference type="RefSeq" id="WP_262065967.1">
    <property type="nucleotide sequence ID" value="NZ_JAMXOD010000008.1"/>
</dbReference>
<comment type="pathway">
    <text evidence="1">Cofactor biosynthesis; thiamine diphosphate biosynthesis.</text>
</comment>
<keyword evidence="5" id="KW-1185">Reference proteome</keyword>
<organism evidence="4 5">
    <name type="scientific">Aequitasia blattaphilus</name>
    <dbReference type="NCBI Taxonomy" id="2949332"/>
    <lineage>
        <taxon>Bacteria</taxon>
        <taxon>Bacillati</taxon>
        <taxon>Bacillota</taxon>
        <taxon>Clostridia</taxon>
        <taxon>Lachnospirales</taxon>
        <taxon>Lachnospiraceae</taxon>
        <taxon>Aequitasia</taxon>
    </lineage>
</organism>
<dbReference type="Gene3D" id="3.20.20.70">
    <property type="entry name" value="Aldolase class I"/>
    <property type="match status" value="1"/>
</dbReference>
<feature type="domain" description="Thiamine phosphate synthase/TenI" evidence="3">
    <location>
        <begin position="7"/>
        <end position="177"/>
    </location>
</feature>
<comment type="caution">
    <text evidence="4">The sequence shown here is derived from an EMBL/GenBank/DDBJ whole genome shotgun (WGS) entry which is preliminary data.</text>
</comment>
<accession>A0ABT1E8T9</accession>
<name>A0ABT1E8T9_9FIRM</name>
<evidence type="ECO:0000256" key="2">
    <source>
        <dbReference type="ARBA" id="ARBA00022977"/>
    </source>
</evidence>
<reference evidence="4 5" key="1">
    <citation type="journal article" date="2022" name="Genome Biol. Evol.">
        <title>Host diet, physiology and behaviors set the stage for Lachnospiraceae cladogenesis.</title>
        <authorList>
            <person name="Vera-Ponce De Leon A."/>
            <person name="Schneider M."/>
            <person name="Jahnes B.C."/>
            <person name="Sadowski V."/>
            <person name="Camuy-Velez L.A."/>
            <person name="Duan J."/>
            <person name="Sabree Z.L."/>
        </authorList>
    </citation>
    <scope>NUCLEOTIDE SEQUENCE [LARGE SCALE GENOMIC DNA]</scope>
    <source>
        <strain evidence="4 5">PAL113</strain>
    </source>
</reference>
<evidence type="ECO:0000256" key="1">
    <source>
        <dbReference type="ARBA" id="ARBA00004948"/>
    </source>
</evidence>
<dbReference type="PANTHER" id="PTHR20857:SF15">
    <property type="entry name" value="THIAMINE-PHOSPHATE SYNTHASE"/>
    <property type="match status" value="1"/>
</dbReference>
<dbReference type="Proteomes" id="UP001523566">
    <property type="component" value="Unassembled WGS sequence"/>
</dbReference>
<dbReference type="InterPro" id="IPR013785">
    <property type="entry name" value="Aldolase_TIM"/>
</dbReference>
<proteinExistence type="predicted"/>
<dbReference type="Pfam" id="PF02581">
    <property type="entry name" value="TMP-TENI"/>
    <property type="match status" value="1"/>
</dbReference>
<dbReference type="SUPFAM" id="SSF51391">
    <property type="entry name" value="Thiamin phosphate synthase"/>
    <property type="match status" value="1"/>
</dbReference>
<evidence type="ECO:0000313" key="4">
    <source>
        <dbReference type="EMBL" id="MCP1102183.1"/>
    </source>
</evidence>
<keyword evidence="2" id="KW-0784">Thiamine biosynthesis</keyword>
<dbReference type="InterPro" id="IPR022998">
    <property type="entry name" value="ThiamineP_synth_TenI"/>
</dbReference>
<dbReference type="EMBL" id="JAMZFW010000008">
    <property type="protein sequence ID" value="MCP1102183.1"/>
    <property type="molecule type" value="Genomic_DNA"/>
</dbReference>
<dbReference type="CDD" id="cd00564">
    <property type="entry name" value="TMP_TenI"/>
    <property type="match status" value="1"/>
</dbReference>
<protein>
    <submittedName>
        <fullName evidence="4">Thiamine phosphate synthase</fullName>
    </submittedName>
</protein>
<sequence>MDYQKMLVITNRKLCQRPFLEQIERVVKLQPKGIVLREKDLDEQEYRELALAVKNICEIQKVPLIIHKWEEVAKELKSPFVHLPFSGLEASTSESFGVSVHSLEDALAAQSRGASYLIAGHVFQTDCKKGVPSRGIGFLKEICDNVKIPVYGIGGISEENYKDVLSAGATGFCMMSEMMRVGTAF</sequence>
<evidence type="ECO:0000313" key="5">
    <source>
        <dbReference type="Proteomes" id="UP001523566"/>
    </source>
</evidence>
<gene>
    <name evidence="4" type="ORF">NK125_07095</name>
</gene>